<dbReference type="Proteomes" id="UP000190150">
    <property type="component" value="Unassembled WGS sequence"/>
</dbReference>
<protein>
    <recommendedName>
        <fullName evidence="4">Thioredoxin domain-containing protein</fullName>
    </recommendedName>
</protein>
<keyword evidence="1" id="KW-0812">Transmembrane</keyword>
<dbReference type="EMBL" id="FUZF01000011">
    <property type="protein sequence ID" value="SKB84539.1"/>
    <property type="molecule type" value="Genomic_DNA"/>
</dbReference>
<organism evidence="2 3">
    <name type="scientific">Sphingobacterium nematocida</name>
    <dbReference type="NCBI Taxonomy" id="1513896"/>
    <lineage>
        <taxon>Bacteria</taxon>
        <taxon>Pseudomonadati</taxon>
        <taxon>Bacteroidota</taxon>
        <taxon>Sphingobacteriia</taxon>
        <taxon>Sphingobacteriales</taxon>
        <taxon>Sphingobacteriaceae</taxon>
        <taxon>Sphingobacterium</taxon>
    </lineage>
</organism>
<evidence type="ECO:0000256" key="1">
    <source>
        <dbReference type="SAM" id="Phobius"/>
    </source>
</evidence>
<name>A0A1T5EKZ8_9SPHI</name>
<sequence length="362" mass="40943">MKQFFRGGRGLPKGQSDKVTKLSRYKIGTSFRDKDLSNRPIENDRLPTVSSQARFVNYLVIPTDVEGSKSHIFRPVRLHCVSLRVTCIVTRFLLCLIKKLIVGKGASGVKLKAYSLLPTALIITFCVLFGSALAQSRIQFGTADQGFKRSYDFSLYRSVTVKPIQSANLIAREQAKYPKVDYTQFPQELFNVDPDMLPQIQIGERLPDAVLDMPLRVVNDAYARDTITLRSCMDKPWIILDLWTEWCAPCIASMNKWEALAKQENSNFTLLGLYASFESHRAMPEARKKEYVSTQVIGPATSILAHLFFNGKYSLGPSIWIKDGCFFGISQAGMLKEEDYHLLLEGKLDVIPDYAQWKPIAH</sequence>
<evidence type="ECO:0000313" key="3">
    <source>
        <dbReference type="Proteomes" id="UP000190150"/>
    </source>
</evidence>
<dbReference type="SUPFAM" id="SSF52833">
    <property type="entry name" value="Thioredoxin-like"/>
    <property type="match status" value="1"/>
</dbReference>
<dbReference type="Gene3D" id="3.40.30.10">
    <property type="entry name" value="Glutaredoxin"/>
    <property type="match status" value="1"/>
</dbReference>
<dbReference type="InterPro" id="IPR036249">
    <property type="entry name" value="Thioredoxin-like_sf"/>
</dbReference>
<proteinExistence type="predicted"/>
<evidence type="ECO:0008006" key="4">
    <source>
        <dbReference type="Google" id="ProtNLM"/>
    </source>
</evidence>
<evidence type="ECO:0000313" key="2">
    <source>
        <dbReference type="EMBL" id="SKB84539.1"/>
    </source>
</evidence>
<feature type="transmembrane region" description="Helical" evidence="1">
    <location>
        <begin position="113"/>
        <end position="134"/>
    </location>
</feature>
<dbReference type="AlphaFoldDB" id="A0A1T5EKZ8"/>
<dbReference type="STRING" id="1513896.SAMN05660841_02667"/>
<reference evidence="3" key="1">
    <citation type="submission" date="2017-02" db="EMBL/GenBank/DDBJ databases">
        <authorList>
            <person name="Varghese N."/>
            <person name="Submissions S."/>
        </authorList>
    </citation>
    <scope>NUCLEOTIDE SEQUENCE [LARGE SCALE GENOMIC DNA]</scope>
    <source>
        <strain evidence="3">DSM 24091</strain>
    </source>
</reference>
<keyword evidence="3" id="KW-1185">Reference proteome</keyword>
<gene>
    <name evidence="2" type="ORF">SAMN05660841_02667</name>
</gene>
<keyword evidence="1" id="KW-1133">Transmembrane helix</keyword>
<dbReference type="RefSeq" id="WP_176141070.1">
    <property type="nucleotide sequence ID" value="NZ_FUZF01000011.1"/>
</dbReference>
<accession>A0A1T5EKZ8</accession>
<keyword evidence="1" id="KW-0472">Membrane</keyword>